<feature type="compositionally biased region" description="Basic and acidic residues" evidence="2">
    <location>
        <begin position="364"/>
        <end position="376"/>
    </location>
</feature>
<evidence type="ECO:0000256" key="2">
    <source>
        <dbReference type="SAM" id="MobiDB-lite"/>
    </source>
</evidence>
<gene>
    <name evidence="3" type="ORF">WMY93_010571</name>
</gene>
<dbReference type="PANTHER" id="PTHR13354:SF9">
    <property type="entry name" value="LYSINE-SPECIFIC DEMETHYLASE RSBN1L"/>
    <property type="match status" value="1"/>
</dbReference>
<feature type="compositionally biased region" description="Basic and acidic residues" evidence="2">
    <location>
        <begin position="343"/>
        <end position="357"/>
    </location>
</feature>
<sequence>MAIVHGEAAYLPDFLDYFSSKFPSAPVKMEILGKKDIETTTMSNFYTQVKRSYSHGTYRAGPMRQISLVGAVDEEVGSYFPEFLGLLGESLFLKRTLPWGSFSSLSFMEPKDSDDGPIMWVRPGEQMIPLADIPKSPFKRKRSTNEVKNLMQSMPRTSEPREMLFEDRTRAHADHIGQGFERKTTAAVGVLKAVRCGDSSEPSRVTKDVICFHAADFPYVVQRLQLDLYEPPLSQCVQWVDDAKLNQLRREGIRYARIRLCHNDIYFIPRNVVHQFKTVSAVCSLAWHVRLSQYHPEQKQEESDSSEDTESEEEEEKKVKIEAIAVEIKEPKQEVEKERKLVKERIKKEDPEEERHRTLPSVKVKQEEVTVQKRQK</sequence>
<feature type="region of interest" description="Disordered" evidence="2">
    <location>
        <begin position="343"/>
        <end position="376"/>
    </location>
</feature>
<reference evidence="4" key="1">
    <citation type="submission" date="2024-04" db="EMBL/GenBank/DDBJ databases">
        <title>Salinicola lusitanus LLJ914,a marine bacterium isolated from the Okinawa Trough.</title>
        <authorList>
            <person name="Li J."/>
        </authorList>
    </citation>
    <scope>NUCLEOTIDE SEQUENCE [LARGE SCALE GENOMIC DNA]</scope>
</reference>
<name>A0AAW0PBC8_9GOBI</name>
<comment type="similarity">
    <text evidence="1">Belongs to the round spermatid basic protein 1 family.</text>
</comment>
<organism evidence="3 4">
    <name type="scientific">Mugilogobius chulae</name>
    <name type="common">yellowstripe goby</name>
    <dbReference type="NCBI Taxonomy" id="88201"/>
    <lineage>
        <taxon>Eukaryota</taxon>
        <taxon>Metazoa</taxon>
        <taxon>Chordata</taxon>
        <taxon>Craniata</taxon>
        <taxon>Vertebrata</taxon>
        <taxon>Euteleostomi</taxon>
        <taxon>Actinopterygii</taxon>
        <taxon>Neopterygii</taxon>
        <taxon>Teleostei</taxon>
        <taxon>Neoteleostei</taxon>
        <taxon>Acanthomorphata</taxon>
        <taxon>Gobiaria</taxon>
        <taxon>Gobiiformes</taxon>
        <taxon>Gobioidei</taxon>
        <taxon>Gobiidae</taxon>
        <taxon>Gobionellinae</taxon>
        <taxon>Mugilogobius</taxon>
    </lineage>
</organism>
<dbReference type="Proteomes" id="UP001460270">
    <property type="component" value="Unassembled WGS sequence"/>
</dbReference>
<dbReference type="PANTHER" id="PTHR13354">
    <property type="entry name" value="ROUND SPERMATID BASIC PROTEIN 1"/>
    <property type="match status" value="1"/>
</dbReference>
<evidence type="ECO:0000313" key="4">
    <source>
        <dbReference type="Proteomes" id="UP001460270"/>
    </source>
</evidence>
<feature type="compositionally biased region" description="Acidic residues" evidence="2">
    <location>
        <begin position="303"/>
        <end position="315"/>
    </location>
</feature>
<proteinExistence type="inferred from homology"/>
<comment type="caution">
    <text evidence="3">The sequence shown here is derived from an EMBL/GenBank/DDBJ whole genome shotgun (WGS) entry which is preliminary data.</text>
</comment>
<dbReference type="EMBL" id="JBBPFD010000007">
    <property type="protein sequence ID" value="KAK7919287.1"/>
    <property type="molecule type" value="Genomic_DNA"/>
</dbReference>
<dbReference type="InterPro" id="IPR026306">
    <property type="entry name" value="RSBN1/Dpy-2/CEP530"/>
</dbReference>
<accession>A0AAW0PBC8</accession>
<evidence type="ECO:0000256" key="1">
    <source>
        <dbReference type="ARBA" id="ARBA00010560"/>
    </source>
</evidence>
<evidence type="ECO:0000313" key="3">
    <source>
        <dbReference type="EMBL" id="KAK7919287.1"/>
    </source>
</evidence>
<dbReference type="AlphaFoldDB" id="A0AAW0PBC8"/>
<protein>
    <recommendedName>
        <fullName evidence="5">Round spermatid basic protein 1-like protein</fullName>
    </recommendedName>
</protein>
<evidence type="ECO:0008006" key="5">
    <source>
        <dbReference type="Google" id="ProtNLM"/>
    </source>
</evidence>
<keyword evidence="4" id="KW-1185">Reference proteome</keyword>
<feature type="region of interest" description="Disordered" evidence="2">
    <location>
        <begin position="296"/>
        <end position="318"/>
    </location>
</feature>
<dbReference type="GO" id="GO:0005634">
    <property type="term" value="C:nucleus"/>
    <property type="evidence" value="ECO:0007669"/>
    <property type="project" value="InterPro"/>
</dbReference>